<dbReference type="AlphaFoldDB" id="A0A8T2R766"/>
<dbReference type="EMBL" id="CM035434">
    <property type="protein sequence ID" value="KAH7292187.1"/>
    <property type="molecule type" value="Genomic_DNA"/>
</dbReference>
<dbReference type="Pfam" id="PF01535">
    <property type="entry name" value="PPR"/>
    <property type="match status" value="3"/>
</dbReference>
<dbReference type="FunFam" id="1.25.40.10:FF:000073">
    <property type="entry name" value="Pentatricopeptide repeat-containing protein chloroplastic"/>
    <property type="match status" value="1"/>
</dbReference>
<evidence type="ECO:0008006" key="5">
    <source>
        <dbReference type="Google" id="ProtNLM"/>
    </source>
</evidence>
<dbReference type="GO" id="GO:0009451">
    <property type="term" value="P:RNA modification"/>
    <property type="evidence" value="ECO:0007669"/>
    <property type="project" value="InterPro"/>
</dbReference>
<feature type="repeat" description="PPR" evidence="2">
    <location>
        <begin position="196"/>
        <end position="230"/>
    </location>
</feature>
<evidence type="ECO:0000313" key="3">
    <source>
        <dbReference type="EMBL" id="KAH7292186.1"/>
    </source>
</evidence>
<dbReference type="NCBIfam" id="TIGR00756">
    <property type="entry name" value="PPR"/>
    <property type="match status" value="7"/>
</dbReference>
<keyword evidence="4" id="KW-1185">Reference proteome</keyword>
<name>A0A8T2R766_CERRI</name>
<dbReference type="GO" id="GO:0048731">
    <property type="term" value="P:system development"/>
    <property type="evidence" value="ECO:0007669"/>
    <property type="project" value="UniProtKB-ARBA"/>
</dbReference>
<dbReference type="Gene3D" id="1.25.40.10">
    <property type="entry name" value="Tetratricopeptide repeat domain"/>
    <property type="match status" value="7"/>
</dbReference>
<dbReference type="Proteomes" id="UP000825935">
    <property type="component" value="Chromosome 29"/>
</dbReference>
<reference evidence="3" key="1">
    <citation type="submission" date="2021-08" db="EMBL/GenBank/DDBJ databases">
        <title>WGS assembly of Ceratopteris richardii.</title>
        <authorList>
            <person name="Marchant D.B."/>
            <person name="Chen G."/>
            <person name="Jenkins J."/>
            <person name="Shu S."/>
            <person name="Leebens-Mack J."/>
            <person name="Grimwood J."/>
            <person name="Schmutz J."/>
            <person name="Soltis P."/>
            <person name="Soltis D."/>
            <person name="Chen Z.-H."/>
        </authorList>
    </citation>
    <scope>NUCLEOTIDE SEQUENCE</scope>
    <source>
        <strain evidence="3">Whitten #5841</strain>
        <tissue evidence="3">Leaf</tissue>
    </source>
</reference>
<dbReference type="FunFam" id="1.25.40.10:FF:000285">
    <property type="entry name" value="Pentatricopeptide repeat-containing protein, chloroplastic"/>
    <property type="match status" value="1"/>
</dbReference>
<accession>A0A8T2R766</accession>
<dbReference type="OrthoDB" id="1934782at2759"/>
<feature type="repeat" description="PPR" evidence="2">
    <location>
        <begin position="92"/>
        <end position="126"/>
    </location>
</feature>
<evidence type="ECO:0000313" key="4">
    <source>
        <dbReference type="Proteomes" id="UP000825935"/>
    </source>
</evidence>
<gene>
    <name evidence="3" type="ORF">KP509_29G055100</name>
</gene>
<dbReference type="GO" id="GO:0003723">
    <property type="term" value="F:RNA binding"/>
    <property type="evidence" value="ECO:0007669"/>
    <property type="project" value="InterPro"/>
</dbReference>
<feature type="repeat" description="PPR" evidence="2">
    <location>
        <begin position="807"/>
        <end position="841"/>
    </location>
</feature>
<feature type="repeat" description="PPR" evidence="2">
    <location>
        <begin position="909"/>
        <end position="943"/>
    </location>
</feature>
<dbReference type="PROSITE" id="PS51375">
    <property type="entry name" value="PPR"/>
    <property type="match status" value="8"/>
</dbReference>
<dbReference type="InterPro" id="IPR011990">
    <property type="entry name" value="TPR-like_helical_dom_sf"/>
</dbReference>
<feature type="repeat" description="PPR" evidence="2">
    <location>
        <begin position="501"/>
        <end position="535"/>
    </location>
</feature>
<dbReference type="Pfam" id="PF13041">
    <property type="entry name" value="PPR_2"/>
    <property type="match status" value="7"/>
</dbReference>
<feature type="repeat" description="PPR" evidence="2">
    <location>
        <begin position="603"/>
        <end position="637"/>
    </location>
</feature>
<dbReference type="FunFam" id="1.25.40.10:FF:000344">
    <property type="entry name" value="Pentatricopeptide repeat-containing protein"/>
    <property type="match status" value="1"/>
</dbReference>
<comment type="caution">
    <text evidence="3">The sequence shown here is derived from an EMBL/GenBank/DDBJ whole genome shotgun (WGS) entry which is preliminary data.</text>
</comment>
<sequence>MSKHVNISKSIATHDVLSFLWDGCASLQDLSNLLLSFRKGQGQTLTPRLYAYILRHGLETHPLLGNQLVCVLAEHGYLGVAHAVYERLSRPNEHSSNALVGGYIKSGQADHGFTLYQHMEKMGAFLRPNAHTFIILLKACAKLNDIEKGIELHKKIAAMDMLETDPFVGSSLVEMYSKCGCISNAHKVFYKIIVRDVIAWTTLIKGYVDAKNSDSALQCFDQMQSEGILPDSLTMVSILKACGIRRDVKKGQKLHAQIVHQYSPELIVYFGTALVDMYSKCGHFSQAWCALKEVKNRDAAVWNPLLQGYLDYAYDGQTLECLRQMQSERISPNAVTFMCCLKACIGMKTIDKGQKVHIELEKLGLLEQNVYMGSVLVDMYGKFSLLAEAQHVFNKIECQNIVSWTTLIRGYAEHGYAKEALSCFEKMQVTGIDPNPFTFISALLACGTEGFIEKGLEIHAEICRRDLHQNVYIGSSLIDLYTKFGLLIKAREVFDRLLNQDVVSWNALIAGYVEHDHADKALACYEQMQAKKIAPNEVTYVCALKAYAVQGAVHMGIELHADIERQGFATRTLFLGSVLINMYANLFLLSKAQDVFDKLSSQDLVTWNSLILGYAEKGYGEKALECYEEMRLKSFTPDSSTFVCTLKACASIAAVEKSQHILAEIERHGMLGKDIALANILIHTLCKCDLLYLAQQVFDRLPFRNVVTWTALVAGHIEHGCSKQALQLFQQMQLEGVTPNALTYAVILKACGDVGALIEGQELHNDIQSQGLLEGDLVIGRILIDMYAGSGSPFLANQVFDALQIRDVFSWTALLTALSEHGHDREVLNCFQQMKLEGVFPDALTVIPCLRACGNLGALDMGEELHGEIERRGLLVYDCAVGNTLVDMYAKSGNLSSAQVVFDKLPNHDVVSWTALIAGYAQFGDVDNSCITFNKMMQNGVRPDSITFLVLLSACGRSGLVSKTQMYYEAMSKEYGIVPSLEHQACIVNCFGQAGHTSMILGMLEQIPTDATVWWHTVLCACRMSGNVDFGHLAFACAVQ</sequence>
<dbReference type="InterPro" id="IPR046960">
    <property type="entry name" value="PPR_At4g14850-like_plant"/>
</dbReference>
<proteinExistence type="predicted"/>
<dbReference type="FunFam" id="1.25.40.10:FF:000031">
    <property type="entry name" value="Pentatricopeptide repeat-containing protein mitochondrial"/>
    <property type="match status" value="1"/>
</dbReference>
<feature type="repeat" description="PPR" evidence="2">
    <location>
        <begin position="400"/>
        <end position="434"/>
    </location>
</feature>
<dbReference type="InterPro" id="IPR002885">
    <property type="entry name" value="PPR_rpt"/>
</dbReference>
<dbReference type="EMBL" id="CM035434">
    <property type="protein sequence ID" value="KAH7292186.1"/>
    <property type="molecule type" value="Genomic_DNA"/>
</dbReference>
<evidence type="ECO:0000256" key="2">
    <source>
        <dbReference type="PROSITE-ProRule" id="PRU00708"/>
    </source>
</evidence>
<keyword evidence="1" id="KW-0677">Repeat</keyword>
<evidence type="ECO:0000256" key="1">
    <source>
        <dbReference type="ARBA" id="ARBA00022737"/>
    </source>
</evidence>
<dbReference type="PANTHER" id="PTHR47926">
    <property type="entry name" value="PENTATRICOPEPTIDE REPEAT-CONTAINING PROTEIN"/>
    <property type="match status" value="1"/>
</dbReference>
<organism evidence="3 4">
    <name type="scientific">Ceratopteris richardii</name>
    <name type="common">Triangle waterfern</name>
    <dbReference type="NCBI Taxonomy" id="49495"/>
    <lineage>
        <taxon>Eukaryota</taxon>
        <taxon>Viridiplantae</taxon>
        <taxon>Streptophyta</taxon>
        <taxon>Embryophyta</taxon>
        <taxon>Tracheophyta</taxon>
        <taxon>Polypodiopsida</taxon>
        <taxon>Polypodiidae</taxon>
        <taxon>Polypodiales</taxon>
        <taxon>Pteridineae</taxon>
        <taxon>Pteridaceae</taxon>
        <taxon>Parkerioideae</taxon>
        <taxon>Ceratopteris</taxon>
    </lineage>
</organism>
<feature type="repeat" description="PPR" evidence="2">
    <location>
        <begin position="705"/>
        <end position="739"/>
    </location>
</feature>
<dbReference type="FunFam" id="1.25.40.10:FF:000158">
    <property type="entry name" value="pentatricopeptide repeat-containing protein At2g33680"/>
    <property type="match status" value="1"/>
</dbReference>
<protein>
    <recommendedName>
        <fullName evidence="5">Pentatricopeptide repeat-containing protein</fullName>
    </recommendedName>
</protein>